<dbReference type="Pfam" id="PF03279">
    <property type="entry name" value="Lip_A_acyltrans"/>
    <property type="match status" value="1"/>
</dbReference>
<keyword evidence="3" id="KW-0997">Cell inner membrane</keyword>
<evidence type="ECO:0000256" key="2">
    <source>
        <dbReference type="ARBA" id="ARBA00022475"/>
    </source>
</evidence>
<accession>B9LZG7</accession>
<gene>
    <name evidence="7" type="ordered locus">Geob_2366</name>
</gene>
<dbReference type="PANTHER" id="PTHR30606:SF9">
    <property type="entry name" value="LIPID A BIOSYNTHESIS LAUROYLTRANSFERASE"/>
    <property type="match status" value="1"/>
</dbReference>
<dbReference type="HOGENOM" id="CLU_049421_4_0_7"/>
<evidence type="ECO:0000256" key="1">
    <source>
        <dbReference type="ARBA" id="ARBA00004533"/>
    </source>
</evidence>
<dbReference type="CDD" id="cd07984">
    <property type="entry name" value="LPLAT_LABLAT-like"/>
    <property type="match status" value="1"/>
</dbReference>
<keyword evidence="2" id="KW-1003">Cell membrane</keyword>
<keyword evidence="4 7" id="KW-0808">Transferase</keyword>
<dbReference type="AlphaFoldDB" id="B9LZG7"/>
<evidence type="ECO:0000256" key="4">
    <source>
        <dbReference type="ARBA" id="ARBA00022679"/>
    </source>
</evidence>
<evidence type="ECO:0000256" key="6">
    <source>
        <dbReference type="ARBA" id="ARBA00023315"/>
    </source>
</evidence>
<evidence type="ECO:0000313" key="7">
    <source>
        <dbReference type="EMBL" id="ACM20720.1"/>
    </source>
</evidence>
<evidence type="ECO:0000256" key="5">
    <source>
        <dbReference type="ARBA" id="ARBA00023136"/>
    </source>
</evidence>
<name>B9LZG7_GEODF</name>
<keyword evidence="5" id="KW-0472">Membrane</keyword>
<keyword evidence="6 7" id="KW-0012">Acyltransferase</keyword>
<proteinExistence type="predicted"/>
<comment type="subcellular location">
    <subcellularLocation>
        <location evidence="1">Cell inner membrane</location>
    </subcellularLocation>
</comment>
<dbReference type="GO" id="GO:0009247">
    <property type="term" value="P:glycolipid biosynthetic process"/>
    <property type="evidence" value="ECO:0007669"/>
    <property type="project" value="UniProtKB-ARBA"/>
</dbReference>
<evidence type="ECO:0000256" key="3">
    <source>
        <dbReference type="ARBA" id="ARBA00022519"/>
    </source>
</evidence>
<sequence>MKHIFWAIQTAIIYCLTLAAALLPASLAYRLGALAGLLIPHIVPKRRAVIIENINLSLPFMKSHHLWNSKCEDAGELARGTFKNLGRSLMEICRLYHGRGEDVIANIEIRGRENYEAARAKGKGLIFLSGHCGNWELMSLTLSSLFGREVSGVARRQDNPYLNRMVEQMRSRYNSRLIYKQGALKGILSALKKREMVGMLADQAVFPEEGYLVDVIGRKAWTSKAPVIIARKSGVPLIPVFIHREEERHVLTFYPEHLFSGDMSDEGIKKETQALSRYVENYVVAHPTQWYWVHRRWKRAGAAI</sequence>
<keyword evidence="8" id="KW-1185">Reference proteome</keyword>
<dbReference type="PANTHER" id="PTHR30606">
    <property type="entry name" value="LIPID A BIOSYNTHESIS LAUROYL ACYLTRANSFERASE"/>
    <property type="match status" value="1"/>
</dbReference>
<dbReference type="KEGG" id="geo:Geob_2366"/>
<dbReference type="STRING" id="316067.Geob_2366"/>
<evidence type="ECO:0000313" key="8">
    <source>
        <dbReference type="Proteomes" id="UP000007721"/>
    </source>
</evidence>
<dbReference type="EMBL" id="CP001390">
    <property type="protein sequence ID" value="ACM20720.1"/>
    <property type="molecule type" value="Genomic_DNA"/>
</dbReference>
<dbReference type="eggNOG" id="COG1560">
    <property type="taxonomic scope" value="Bacteria"/>
</dbReference>
<dbReference type="GO" id="GO:0016746">
    <property type="term" value="F:acyltransferase activity"/>
    <property type="evidence" value="ECO:0007669"/>
    <property type="project" value="UniProtKB-KW"/>
</dbReference>
<dbReference type="RefSeq" id="WP_012647449.1">
    <property type="nucleotide sequence ID" value="NC_011979.1"/>
</dbReference>
<dbReference type="GO" id="GO:0005886">
    <property type="term" value="C:plasma membrane"/>
    <property type="evidence" value="ECO:0007669"/>
    <property type="project" value="UniProtKB-SubCell"/>
</dbReference>
<dbReference type="OrthoDB" id="9803456at2"/>
<dbReference type="Proteomes" id="UP000007721">
    <property type="component" value="Chromosome"/>
</dbReference>
<organism evidence="7 8">
    <name type="scientific">Geotalea daltonii (strain DSM 22248 / JCM 15807 / FRC-32)</name>
    <name type="common">Geobacter daltonii</name>
    <dbReference type="NCBI Taxonomy" id="316067"/>
    <lineage>
        <taxon>Bacteria</taxon>
        <taxon>Pseudomonadati</taxon>
        <taxon>Thermodesulfobacteriota</taxon>
        <taxon>Desulfuromonadia</taxon>
        <taxon>Geobacterales</taxon>
        <taxon>Geobacteraceae</taxon>
        <taxon>Geotalea</taxon>
    </lineage>
</organism>
<protein>
    <submittedName>
        <fullName evidence="7">Lipid A biosynthesis acyltransferase</fullName>
    </submittedName>
</protein>
<reference evidence="7 8" key="1">
    <citation type="submission" date="2009-01" db="EMBL/GenBank/DDBJ databases">
        <title>Complete sequence of Geobacter sp. FRC-32.</title>
        <authorList>
            <consortium name="US DOE Joint Genome Institute"/>
            <person name="Lucas S."/>
            <person name="Copeland A."/>
            <person name="Lapidus A."/>
            <person name="Glavina del Rio T."/>
            <person name="Dalin E."/>
            <person name="Tice H."/>
            <person name="Bruce D."/>
            <person name="Goodwin L."/>
            <person name="Pitluck S."/>
            <person name="Saunders E."/>
            <person name="Brettin T."/>
            <person name="Detter J.C."/>
            <person name="Han C."/>
            <person name="Larimer F."/>
            <person name="Land M."/>
            <person name="Hauser L."/>
            <person name="Kyrpides N."/>
            <person name="Ovchinnikova G."/>
            <person name="Kostka J."/>
            <person name="Richardson P."/>
        </authorList>
    </citation>
    <scope>NUCLEOTIDE SEQUENCE [LARGE SCALE GENOMIC DNA]</scope>
    <source>
        <strain evidence="8">DSM 22248 / JCM 15807 / FRC-32</strain>
    </source>
</reference>
<dbReference type="InterPro" id="IPR004960">
    <property type="entry name" value="LipA_acyltrans"/>
</dbReference>
<dbReference type="PIRSF" id="PIRSF026649">
    <property type="entry name" value="MsbB"/>
    <property type="match status" value="1"/>
</dbReference>